<name>A0ABT4QLR7_9BACL</name>
<evidence type="ECO:0000313" key="2">
    <source>
        <dbReference type="EMBL" id="MCZ8517816.1"/>
    </source>
</evidence>
<evidence type="ECO:0000313" key="3">
    <source>
        <dbReference type="Proteomes" id="UP001527882"/>
    </source>
</evidence>
<feature type="transmembrane region" description="Helical" evidence="1">
    <location>
        <begin position="58"/>
        <end position="80"/>
    </location>
</feature>
<comment type="caution">
    <text evidence="2">The sequence shown here is derived from an EMBL/GenBank/DDBJ whole genome shotgun (WGS) entry which is preliminary data.</text>
</comment>
<reference evidence="2 3" key="1">
    <citation type="submission" date="2022-12" db="EMBL/GenBank/DDBJ databases">
        <title>Draft genome sequence of Paenibacillus sp. dW9.</title>
        <authorList>
            <person name="Choi E.-W."/>
            <person name="Kim D.-U."/>
        </authorList>
    </citation>
    <scope>NUCLEOTIDE SEQUENCE [LARGE SCALE GENOMIC DNA]</scope>
    <source>
        <strain evidence="3">dW9</strain>
    </source>
</reference>
<gene>
    <name evidence="2" type="ORF">O9H85_37155</name>
</gene>
<accession>A0ABT4QLR7</accession>
<dbReference type="Proteomes" id="UP001527882">
    <property type="component" value="Unassembled WGS sequence"/>
</dbReference>
<dbReference type="RefSeq" id="WP_269886343.1">
    <property type="nucleotide sequence ID" value="NZ_JAQAGZ010000058.1"/>
</dbReference>
<organism evidence="2 3">
    <name type="scientific">Paenibacillus gyeongsangnamensis</name>
    <dbReference type="NCBI Taxonomy" id="3388067"/>
    <lineage>
        <taxon>Bacteria</taxon>
        <taxon>Bacillati</taxon>
        <taxon>Bacillota</taxon>
        <taxon>Bacilli</taxon>
        <taxon>Bacillales</taxon>
        <taxon>Paenibacillaceae</taxon>
        <taxon>Paenibacillus</taxon>
    </lineage>
</organism>
<sequence length="93" mass="10869">MAFILALAAFSFVAWTYAAVIRLREGNSRYNKYALGSGVLVYVISNFIQESLHFDWKIYFSLFFSVYSFVAIPFHLWLIISWNKEKKNPSENT</sequence>
<keyword evidence="3" id="KW-1185">Reference proteome</keyword>
<keyword evidence="1" id="KW-1133">Transmembrane helix</keyword>
<protein>
    <submittedName>
        <fullName evidence="2">Uncharacterized protein</fullName>
    </submittedName>
</protein>
<evidence type="ECO:0000256" key="1">
    <source>
        <dbReference type="SAM" id="Phobius"/>
    </source>
</evidence>
<dbReference type="EMBL" id="JAQAGZ010000058">
    <property type="protein sequence ID" value="MCZ8517816.1"/>
    <property type="molecule type" value="Genomic_DNA"/>
</dbReference>
<keyword evidence="1" id="KW-0472">Membrane</keyword>
<proteinExistence type="predicted"/>
<keyword evidence="1" id="KW-0812">Transmembrane</keyword>